<evidence type="ECO:0000313" key="2">
    <source>
        <dbReference type="Proteomes" id="UP000568380"/>
    </source>
</evidence>
<evidence type="ECO:0000313" key="1">
    <source>
        <dbReference type="EMBL" id="MBB5082023.1"/>
    </source>
</evidence>
<dbReference type="EMBL" id="JACHIN010000012">
    <property type="protein sequence ID" value="MBB5082023.1"/>
    <property type="molecule type" value="Genomic_DNA"/>
</dbReference>
<keyword evidence="2" id="KW-1185">Reference proteome</keyword>
<dbReference type="Proteomes" id="UP000568380">
    <property type="component" value="Unassembled WGS sequence"/>
</dbReference>
<name>A0A7W8AC39_9ACTN</name>
<dbReference type="AlphaFoldDB" id="A0A7W8AC39"/>
<organism evidence="1 2">
    <name type="scientific">Nonomuraea endophytica</name>
    <dbReference type="NCBI Taxonomy" id="714136"/>
    <lineage>
        <taxon>Bacteria</taxon>
        <taxon>Bacillati</taxon>
        <taxon>Actinomycetota</taxon>
        <taxon>Actinomycetes</taxon>
        <taxon>Streptosporangiales</taxon>
        <taxon>Streptosporangiaceae</taxon>
        <taxon>Nonomuraea</taxon>
    </lineage>
</organism>
<sequence>MWVTPEMSRDAFWAQLIEPICSCLCGSNSGSGAGS</sequence>
<proteinExistence type="predicted"/>
<comment type="caution">
    <text evidence="1">The sequence shown here is derived from an EMBL/GenBank/DDBJ whole genome shotgun (WGS) entry which is preliminary data.</text>
</comment>
<protein>
    <submittedName>
        <fullName evidence="1">Uncharacterized protein</fullName>
    </submittedName>
</protein>
<gene>
    <name evidence="1" type="ORF">HNR40_007518</name>
</gene>
<reference evidence="1 2" key="1">
    <citation type="submission" date="2020-08" db="EMBL/GenBank/DDBJ databases">
        <title>Genomic Encyclopedia of Type Strains, Phase IV (KMG-IV): sequencing the most valuable type-strain genomes for metagenomic binning, comparative biology and taxonomic classification.</title>
        <authorList>
            <person name="Goeker M."/>
        </authorList>
    </citation>
    <scope>NUCLEOTIDE SEQUENCE [LARGE SCALE GENOMIC DNA]</scope>
    <source>
        <strain evidence="1 2">DSM 45385</strain>
    </source>
</reference>
<accession>A0A7W8AC39</accession>